<dbReference type="GO" id="GO:0000502">
    <property type="term" value="C:proteasome complex"/>
    <property type="evidence" value="ECO:0007669"/>
    <property type="project" value="UniProtKB-KW"/>
</dbReference>
<keyword evidence="2" id="KW-1133">Transmembrane helix</keyword>
<keyword evidence="1" id="KW-0175">Coiled coil</keyword>
<protein>
    <submittedName>
        <fullName evidence="3">Proteasome assembly chaperone family protein</fullName>
    </submittedName>
</protein>
<dbReference type="Pfam" id="PF09754">
    <property type="entry name" value="PAC2"/>
    <property type="match status" value="1"/>
</dbReference>
<dbReference type="PANTHER" id="PTHR35610:SF7">
    <property type="entry name" value="3-ISOPROPYLMALATE DEHYDRATASE"/>
    <property type="match status" value="1"/>
</dbReference>
<keyword evidence="2" id="KW-0472">Membrane</keyword>
<proteinExistence type="predicted"/>
<dbReference type="SUPFAM" id="SSF159659">
    <property type="entry name" value="Cgl1923-like"/>
    <property type="match status" value="1"/>
</dbReference>
<dbReference type="AlphaFoldDB" id="A0AA37F9W5"/>
<keyword evidence="3" id="KW-0647">Proteasome</keyword>
<dbReference type="InterPro" id="IPR019151">
    <property type="entry name" value="Proteasome_assmbl_chaperone_2"/>
</dbReference>
<reference evidence="3" key="1">
    <citation type="journal article" date="2014" name="Int. J. Syst. Evol. Microbiol.">
        <title>Complete genome sequence of Corynebacterium casei LMG S-19264T (=DSM 44701T), isolated from a smear-ripened cheese.</title>
        <authorList>
            <consortium name="US DOE Joint Genome Institute (JGI-PGF)"/>
            <person name="Walter F."/>
            <person name="Albersmeier A."/>
            <person name="Kalinowski J."/>
            <person name="Ruckert C."/>
        </authorList>
    </citation>
    <scope>NUCLEOTIDE SEQUENCE</scope>
    <source>
        <strain evidence="3">JCM 13583</strain>
    </source>
</reference>
<comment type="caution">
    <text evidence="3">The sequence shown here is derived from an EMBL/GenBank/DDBJ whole genome shotgun (WGS) entry which is preliminary data.</text>
</comment>
<evidence type="ECO:0000256" key="2">
    <source>
        <dbReference type="SAM" id="Phobius"/>
    </source>
</evidence>
<feature type="transmembrane region" description="Helical" evidence="2">
    <location>
        <begin position="24"/>
        <end position="47"/>
    </location>
</feature>
<dbReference type="EMBL" id="BMNY01000002">
    <property type="protein sequence ID" value="GGM76385.1"/>
    <property type="molecule type" value="Genomic_DNA"/>
</dbReference>
<dbReference type="Proteomes" id="UP000632195">
    <property type="component" value="Unassembled WGS sequence"/>
</dbReference>
<evidence type="ECO:0000256" key="1">
    <source>
        <dbReference type="SAM" id="Coils"/>
    </source>
</evidence>
<evidence type="ECO:0000313" key="4">
    <source>
        <dbReference type="Proteomes" id="UP000632195"/>
    </source>
</evidence>
<dbReference type="RefSeq" id="WP_229657535.1">
    <property type="nucleotide sequence ID" value="NZ_BMNY01000002.1"/>
</dbReference>
<keyword evidence="2" id="KW-0812">Transmembrane</keyword>
<sequence>MSNSDHHFSTTVVELEKREYRNPLVIGGFVGGSVAGVMAAGYIINALGLHQVAHLKSPHIPPVAVFVGGRLRHPFRIYANDMNDLLLLTCEVPIEQDGLYEVSSALMDWLSGVGAREIVILDGIPVRDIPEEHPIFGVADERAIGELSKRGIQIAQTALITGVGGSILSECMVRDVPGSSLLVPMSVAYPDPEGILSLIDSVNRVYGLSISTEALENDVKRMHQELKAIEKNYQEMVDRSRKQGEEGLYG</sequence>
<organism evidence="3 4">
    <name type="scientific">Thermogymnomonas acidicola</name>
    <dbReference type="NCBI Taxonomy" id="399579"/>
    <lineage>
        <taxon>Archaea</taxon>
        <taxon>Methanobacteriati</taxon>
        <taxon>Thermoplasmatota</taxon>
        <taxon>Thermoplasmata</taxon>
        <taxon>Thermoplasmatales</taxon>
        <taxon>Thermogymnomonas</taxon>
    </lineage>
</organism>
<name>A0AA37F9W5_9ARCH</name>
<reference evidence="3" key="2">
    <citation type="submission" date="2022-09" db="EMBL/GenBank/DDBJ databases">
        <authorList>
            <person name="Sun Q."/>
            <person name="Ohkuma M."/>
        </authorList>
    </citation>
    <scope>NUCLEOTIDE SEQUENCE</scope>
    <source>
        <strain evidence="3">JCM 13583</strain>
    </source>
</reference>
<evidence type="ECO:0000313" key="3">
    <source>
        <dbReference type="EMBL" id="GGM76385.1"/>
    </source>
</evidence>
<dbReference type="InterPro" id="IPR038389">
    <property type="entry name" value="PSMG2_sf"/>
</dbReference>
<dbReference type="PANTHER" id="PTHR35610">
    <property type="entry name" value="3-ISOPROPYLMALATE DEHYDRATASE-RELATED"/>
    <property type="match status" value="1"/>
</dbReference>
<gene>
    <name evidence="3" type="ORF">GCM10007108_12880</name>
</gene>
<keyword evidence="4" id="KW-1185">Reference proteome</keyword>
<accession>A0AA37F9W5</accession>
<feature type="coiled-coil region" evidence="1">
    <location>
        <begin position="212"/>
        <end position="239"/>
    </location>
</feature>
<dbReference type="Gene3D" id="3.40.50.10900">
    <property type="entry name" value="PAC-like subunit"/>
    <property type="match status" value="1"/>
</dbReference>